<evidence type="ECO:0000313" key="1">
    <source>
        <dbReference type="EMBL" id="OGG73788.1"/>
    </source>
</evidence>
<evidence type="ECO:0008006" key="3">
    <source>
        <dbReference type="Google" id="ProtNLM"/>
    </source>
</evidence>
<reference evidence="1 2" key="1">
    <citation type="journal article" date="2016" name="Nat. Commun.">
        <title>Thousands of microbial genomes shed light on interconnected biogeochemical processes in an aquifer system.</title>
        <authorList>
            <person name="Anantharaman K."/>
            <person name="Brown C.T."/>
            <person name="Hug L.A."/>
            <person name="Sharon I."/>
            <person name="Castelle C.J."/>
            <person name="Probst A.J."/>
            <person name="Thomas B.C."/>
            <person name="Singh A."/>
            <person name="Wilkins M.J."/>
            <person name="Karaoz U."/>
            <person name="Brodie E.L."/>
            <person name="Williams K.H."/>
            <person name="Hubbard S.S."/>
            <person name="Banfield J.F."/>
        </authorList>
    </citation>
    <scope>NUCLEOTIDE SEQUENCE [LARGE SCALE GENOMIC DNA]</scope>
</reference>
<evidence type="ECO:0000313" key="2">
    <source>
        <dbReference type="Proteomes" id="UP000178427"/>
    </source>
</evidence>
<gene>
    <name evidence="1" type="ORF">A3A40_00805</name>
</gene>
<organism evidence="1 2">
    <name type="scientific">Candidatus Kaiserbacteria bacterium RIFCSPLOWO2_01_FULL_54_20</name>
    <dbReference type="NCBI Taxonomy" id="1798513"/>
    <lineage>
        <taxon>Bacteria</taxon>
        <taxon>Candidatus Kaiseribacteriota</taxon>
    </lineage>
</organism>
<proteinExistence type="predicted"/>
<name>A0A1F6EJH3_9BACT</name>
<sequence length="122" mass="13200">MELLSLVSILALVLVLVVVLSFVISQQLNTQKASLGGEDLCIFLANEVNTAASFGEGYERSFNMPFAYLQFDYSVSFENSGRRVSVSWDQGSCSMPLLSNVSGTPGQGSNFVRFANGVVVFN</sequence>
<dbReference type="EMBL" id="MFMA01000035">
    <property type="protein sequence ID" value="OGG73788.1"/>
    <property type="molecule type" value="Genomic_DNA"/>
</dbReference>
<accession>A0A1F6EJH3</accession>
<protein>
    <recommendedName>
        <fullName evidence="3">Type 4 fimbrial biogenesis protein PilX N-terminal domain-containing protein</fullName>
    </recommendedName>
</protein>
<dbReference type="STRING" id="1798513.A3A40_00805"/>
<dbReference type="Proteomes" id="UP000178427">
    <property type="component" value="Unassembled WGS sequence"/>
</dbReference>
<comment type="caution">
    <text evidence="1">The sequence shown here is derived from an EMBL/GenBank/DDBJ whole genome shotgun (WGS) entry which is preliminary data.</text>
</comment>
<dbReference type="AlphaFoldDB" id="A0A1F6EJH3"/>